<name>A0A4Y7R6I6_9FIRM</name>
<keyword evidence="1" id="KW-1133">Transmembrane helix</keyword>
<feature type="transmembrane region" description="Helical" evidence="1">
    <location>
        <begin position="87"/>
        <end position="107"/>
    </location>
</feature>
<protein>
    <submittedName>
        <fullName evidence="2">Putative inner membrane protein</fullName>
    </submittedName>
</protein>
<reference evidence="2 3" key="1">
    <citation type="journal article" date="2018" name="Environ. Microbiol.">
        <title>Novel energy conservation strategies and behaviour of Pelotomaculum schinkii driving syntrophic propionate catabolism.</title>
        <authorList>
            <person name="Hidalgo-Ahumada C.A.P."/>
            <person name="Nobu M.K."/>
            <person name="Narihiro T."/>
            <person name="Tamaki H."/>
            <person name="Liu W.T."/>
            <person name="Kamagata Y."/>
            <person name="Stams A.J.M."/>
            <person name="Imachi H."/>
            <person name="Sousa D.Z."/>
        </authorList>
    </citation>
    <scope>NUCLEOTIDE SEQUENCE [LARGE SCALE GENOMIC DNA]</scope>
    <source>
        <strain evidence="2 3">HH</strain>
    </source>
</reference>
<dbReference type="EMBL" id="QFGA01000004">
    <property type="protein sequence ID" value="TEB04373.1"/>
    <property type="molecule type" value="Genomic_DNA"/>
</dbReference>
<evidence type="ECO:0000313" key="2">
    <source>
        <dbReference type="EMBL" id="TEB04373.1"/>
    </source>
</evidence>
<dbReference type="InterPro" id="IPR007272">
    <property type="entry name" value="Sulf_transp_TsuA/YedE"/>
</dbReference>
<gene>
    <name evidence="2" type="ORF">Psch_04100</name>
</gene>
<dbReference type="Proteomes" id="UP000298324">
    <property type="component" value="Unassembled WGS sequence"/>
</dbReference>
<feature type="transmembrane region" description="Helical" evidence="1">
    <location>
        <begin position="20"/>
        <end position="40"/>
    </location>
</feature>
<keyword evidence="1" id="KW-0812">Transmembrane</keyword>
<evidence type="ECO:0000256" key="1">
    <source>
        <dbReference type="SAM" id="Phobius"/>
    </source>
</evidence>
<dbReference type="AlphaFoldDB" id="A0A4Y7R6I6"/>
<accession>A0A4Y7R6I6</accession>
<keyword evidence="1" id="KW-0472">Membrane</keyword>
<organism evidence="2 3">
    <name type="scientific">Pelotomaculum schinkii</name>
    <dbReference type="NCBI Taxonomy" id="78350"/>
    <lineage>
        <taxon>Bacteria</taxon>
        <taxon>Bacillati</taxon>
        <taxon>Bacillota</taxon>
        <taxon>Clostridia</taxon>
        <taxon>Eubacteriales</taxon>
        <taxon>Desulfotomaculaceae</taxon>
        <taxon>Pelotomaculum</taxon>
    </lineage>
</organism>
<feature type="transmembrane region" description="Helical" evidence="1">
    <location>
        <begin position="47"/>
        <end position="67"/>
    </location>
</feature>
<comment type="caution">
    <text evidence="2">The sequence shown here is derived from an EMBL/GenBank/DDBJ whole genome shotgun (WGS) entry which is preliminary data.</text>
</comment>
<proteinExistence type="predicted"/>
<dbReference type="Pfam" id="PF04143">
    <property type="entry name" value="Sulf_transp"/>
    <property type="match status" value="1"/>
</dbReference>
<evidence type="ECO:0000313" key="3">
    <source>
        <dbReference type="Proteomes" id="UP000298324"/>
    </source>
</evidence>
<sequence>MDYTLIPGAINPVGLHTMIGAFIFGIGMTIAGGCASGVLMRIGEGHVLPWVALLGFFIGTTLGAKNYSFWYDNIISKARVVYFPEHISLEVVVIVQIIVLVGLYKLAAWYEKKSVQG</sequence>
<keyword evidence="3" id="KW-1185">Reference proteome</keyword>